<name>A0A944HAZ4_DENI1</name>
<comment type="caution">
    <text evidence="1">The sequence shown here is derived from an EMBL/GenBank/DDBJ whole genome shotgun (WGS) entry which is preliminary data.</text>
</comment>
<evidence type="ECO:0000313" key="1">
    <source>
        <dbReference type="EMBL" id="MBT0963985.1"/>
    </source>
</evidence>
<dbReference type="Proteomes" id="UP000694660">
    <property type="component" value="Unassembled WGS sequence"/>
</dbReference>
<dbReference type="PANTHER" id="PTHR43861">
    <property type="entry name" value="TRANS-ACONITATE 2-METHYLTRANSFERASE-RELATED"/>
    <property type="match status" value="1"/>
</dbReference>
<keyword evidence="1" id="KW-0489">Methyltransferase</keyword>
<dbReference type="Gene3D" id="3.40.50.150">
    <property type="entry name" value="Vaccinia Virus protein VP39"/>
    <property type="match status" value="1"/>
</dbReference>
<dbReference type="RefSeq" id="WP_214363910.1">
    <property type="nucleotide sequence ID" value="NZ_JAEKFT010000045.1"/>
</dbReference>
<dbReference type="GO" id="GO:0032259">
    <property type="term" value="P:methylation"/>
    <property type="evidence" value="ECO:0007669"/>
    <property type="project" value="UniProtKB-KW"/>
</dbReference>
<protein>
    <submittedName>
        <fullName evidence="1">Class I SAM-dependent methyltransferase</fullName>
    </submittedName>
</protein>
<gene>
    <name evidence="1" type="ORF">I8J34_22635</name>
</gene>
<dbReference type="SUPFAM" id="SSF53335">
    <property type="entry name" value="S-adenosyl-L-methionine-dependent methyltransferases"/>
    <property type="match status" value="1"/>
</dbReference>
<dbReference type="Pfam" id="PF13489">
    <property type="entry name" value="Methyltransf_23"/>
    <property type="match status" value="1"/>
</dbReference>
<keyword evidence="1" id="KW-0808">Transferase</keyword>
<accession>A0A944HAZ4</accession>
<dbReference type="CDD" id="cd02440">
    <property type="entry name" value="AdoMet_MTases"/>
    <property type="match status" value="1"/>
</dbReference>
<evidence type="ECO:0000313" key="2">
    <source>
        <dbReference type="Proteomes" id="UP000694660"/>
    </source>
</evidence>
<proteinExistence type="predicted"/>
<dbReference type="PANTHER" id="PTHR43861:SF6">
    <property type="entry name" value="METHYLTRANSFERASE TYPE 11"/>
    <property type="match status" value="1"/>
</dbReference>
<dbReference type="GO" id="GO:0008168">
    <property type="term" value="F:methyltransferase activity"/>
    <property type="evidence" value="ECO:0007669"/>
    <property type="project" value="UniProtKB-KW"/>
</dbReference>
<sequence>MKNKRYSGNRAVILDFLPDTFETLLDVGCAAGEFGSVVRTASGAEVWGVEPMSEAALRAKSKLDNVVNDFFDLNAPIPEAYFDVVTFNDSLEHFPEPISPLRLAKQKLKPSGTLVCCVPNVRYIENVKNLLFEKDWKYTERGILDDTHLRFFTKKSLERTIDEAGFSIKKIEGINPYWDSGRRTRVLLPLLGRWAEDMKYFQFVVVAEPTR</sequence>
<keyword evidence="2" id="KW-1185">Reference proteome</keyword>
<dbReference type="AlphaFoldDB" id="A0A944HAZ4"/>
<dbReference type="EMBL" id="JAEKFT010000045">
    <property type="protein sequence ID" value="MBT0963985.1"/>
    <property type="molecule type" value="Genomic_DNA"/>
</dbReference>
<organism evidence="1 2">
    <name type="scientific">Denitromonas iodatirespirans</name>
    <dbReference type="NCBI Taxonomy" id="2795389"/>
    <lineage>
        <taxon>Bacteria</taxon>
        <taxon>Pseudomonadati</taxon>
        <taxon>Pseudomonadota</taxon>
        <taxon>Betaproteobacteria</taxon>
        <taxon>Rhodocyclales</taxon>
        <taxon>Zoogloeaceae</taxon>
        <taxon>Denitromonas</taxon>
    </lineage>
</organism>
<reference evidence="2" key="1">
    <citation type="journal article" date="2022" name="ISME J.">
        <title>Genetic and phylogenetic analysis of dissimilatory iodate-reducing bacteria identifies potential niches across the world's oceans.</title>
        <authorList>
            <person name="Reyes-Umana V."/>
            <person name="Henning Z."/>
            <person name="Lee K."/>
            <person name="Barnum T.P."/>
            <person name="Coates J.D."/>
        </authorList>
    </citation>
    <scope>NUCLEOTIDE SEQUENCE [LARGE SCALE GENOMIC DNA]</scope>
    <source>
        <strain evidence="2">IR12</strain>
    </source>
</reference>
<dbReference type="InterPro" id="IPR029063">
    <property type="entry name" value="SAM-dependent_MTases_sf"/>
</dbReference>